<evidence type="ECO:0000313" key="4">
    <source>
        <dbReference type="WBParaSite" id="TCLT_0000207201-mRNA-1"/>
    </source>
</evidence>
<name>A0A0N5CPD3_THECL</name>
<reference evidence="2 3" key="2">
    <citation type="submission" date="2018-11" db="EMBL/GenBank/DDBJ databases">
        <authorList>
            <consortium name="Pathogen Informatics"/>
        </authorList>
    </citation>
    <scope>NUCLEOTIDE SEQUENCE [LARGE SCALE GENOMIC DNA]</scope>
</reference>
<evidence type="ECO:0000313" key="2">
    <source>
        <dbReference type="EMBL" id="VDM97829.1"/>
    </source>
</evidence>
<feature type="region of interest" description="Disordered" evidence="1">
    <location>
        <begin position="71"/>
        <end position="96"/>
    </location>
</feature>
<dbReference type="EMBL" id="UYYF01000354">
    <property type="protein sequence ID" value="VDM97829.1"/>
    <property type="molecule type" value="Genomic_DNA"/>
</dbReference>
<reference evidence="4" key="1">
    <citation type="submission" date="2017-02" db="UniProtKB">
        <authorList>
            <consortium name="WormBaseParasite"/>
        </authorList>
    </citation>
    <scope>IDENTIFICATION</scope>
</reference>
<sequence>MVRPINSPLAQLATAEISVAVTAQIAGSNSILCSQHDIGWPHRNRRPAISYYPTYTARNYHQICQSKNYLNRREEATGETSRLGDHEFENHDNDQV</sequence>
<gene>
    <name evidence="2" type="ORF">TCLT_LOCUS2073</name>
</gene>
<proteinExistence type="predicted"/>
<evidence type="ECO:0000256" key="1">
    <source>
        <dbReference type="SAM" id="MobiDB-lite"/>
    </source>
</evidence>
<protein>
    <submittedName>
        <fullName evidence="4">Secreted protein</fullName>
    </submittedName>
</protein>
<evidence type="ECO:0000313" key="3">
    <source>
        <dbReference type="Proteomes" id="UP000276776"/>
    </source>
</evidence>
<organism evidence="4">
    <name type="scientific">Thelazia callipaeda</name>
    <name type="common">Oriental eyeworm</name>
    <name type="synonym">Parasitic nematode</name>
    <dbReference type="NCBI Taxonomy" id="103827"/>
    <lineage>
        <taxon>Eukaryota</taxon>
        <taxon>Metazoa</taxon>
        <taxon>Ecdysozoa</taxon>
        <taxon>Nematoda</taxon>
        <taxon>Chromadorea</taxon>
        <taxon>Rhabditida</taxon>
        <taxon>Spirurina</taxon>
        <taxon>Spiruromorpha</taxon>
        <taxon>Thelazioidea</taxon>
        <taxon>Thelaziidae</taxon>
        <taxon>Thelazia</taxon>
    </lineage>
</organism>
<dbReference type="WBParaSite" id="TCLT_0000207201-mRNA-1">
    <property type="protein sequence ID" value="TCLT_0000207201-mRNA-1"/>
    <property type="gene ID" value="TCLT_0000207201"/>
</dbReference>
<accession>A0A0N5CPD3</accession>
<dbReference type="AlphaFoldDB" id="A0A0N5CPD3"/>
<dbReference type="Proteomes" id="UP000276776">
    <property type="component" value="Unassembled WGS sequence"/>
</dbReference>
<keyword evidence="3" id="KW-1185">Reference proteome</keyword>